<name>X1CQL9_9ZZZZ</name>
<dbReference type="EMBL" id="BART01022348">
    <property type="protein sequence ID" value="GAG95252.1"/>
    <property type="molecule type" value="Genomic_DNA"/>
</dbReference>
<evidence type="ECO:0000313" key="1">
    <source>
        <dbReference type="EMBL" id="GAG95252.1"/>
    </source>
</evidence>
<dbReference type="AlphaFoldDB" id="X1CQL9"/>
<accession>X1CQL9</accession>
<comment type="caution">
    <text evidence="1">The sequence shown here is derived from an EMBL/GenBank/DDBJ whole genome shotgun (WGS) entry which is preliminary data.</text>
</comment>
<gene>
    <name evidence="1" type="ORF">S01H4_40928</name>
</gene>
<protein>
    <submittedName>
        <fullName evidence="1">Uncharacterized protein</fullName>
    </submittedName>
</protein>
<organism evidence="1">
    <name type="scientific">marine sediment metagenome</name>
    <dbReference type="NCBI Taxonomy" id="412755"/>
    <lineage>
        <taxon>unclassified sequences</taxon>
        <taxon>metagenomes</taxon>
        <taxon>ecological metagenomes</taxon>
    </lineage>
</organism>
<proteinExistence type="predicted"/>
<reference evidence="1" key="1">
    <citation type="journal article" date="2014" name="Front. Microbiol.">
        <title>High frequency of phylogenetically diverse reductive dehalogenase-homologous genes in deep subseafloor sedimentary metagenomes.</title>
        <authorList>
            <person name="Kawai M."/>
            <person name="Futagami T."/>
            <person name="Toyoda A."/>
            <person name="Takaki Y."/>
            <person name="Nishi S."/>
            <person name="Hori S."/>
            <person name="Arai W."/>
            <person name="Tsubouchi T."/>
            <person name="Morono Y."/>
            <person name="Uchiyama I."/>
            <person name="Ito T."/>
            <person name="Fujiyama A."/>
            <person name="Inagaki F."/>
            <person name="Takami H."/>
        </authorList>
    </citation>
    <scope>NUCLEOTIDE SEQUENCE</scope>
    <source>
        <strain evidence="1">Expedition CK06-06</strain>
    </source>
</reference>
<sequence>MMTECDFYSNLYDDFVETRNDENDKILWKTYKIIDLMKISDDKYTSGFMENGLRMIMFLFKHFKMCSSDLCSNDLFDAPYNEKEDLKLILHKEFT</sequence>